<dbReference type="InterPro" id="IPR058979">
    <property type="entry name" value="LysC-like"/>
</dbReference>
<name>A0A2M9W5X3_9GAMM</name>
<gene>
    <name evidence="1" type="ORF">PRCB_24570</name>
</gene>
<sequence length="84" mass="8927">MLLLTGCATPPAQPVEYRTVRLPQLSLPAELTGPVDAPVPPANLTWGDTLSLNAELYGLLGRCNADRAAIRSVEAAQRQVSTDN</sequence>
<keyword evidence="2" id="KW-1185">Reference proteome</keyword>
<protein>
    <submittedName>
        <fullName evidence="1">Peptidase</fullName>
    </submittedName>
</protein>
<organism evidence="1 2">
    <name type="scientific">Pantoea rodasii</name>
    <dbReference type="NCBI Taxonomy" id="1076549"/>
    <lineage>
        <taxon>Bacteria</taxon>
        <taxon>Pseudomonadati</taxon>
        <taxon>Pseudomonadota</taxon>
        <taxon>Gammaproteobacteria</taxon>
        <taxon>Enterobacterales</taxon>
        <taxon>Erwiniaceae</taxon>
        <taxon>Pantoea</taxon>
    </lineage>
</organism>
<evidence type="ECO:0000313" key="1">
    <source>
        <dbReference type="EMBL" id="PJZ02908.1"/>
    </source>
</evidence>
<dbReference type="Pfam" id="PF23793">
    <property type="entry name" value="LysC"/>
    <property type="match status" value="1"/>
</dbReference>
<proteinExistence type="predicted"/>
<dbReference type="AlphaFoldDB" id="A0A2M9W5X3"/>
<dbReference type="Proteomes" id="UP000232062">
    <property type="component" value="Unassembled WGS sequence"/>
</dbReference>
<comment type="caution">
    <text evidence="1">The sequence shown here is derived from an EMBL/GenBank/DDBJ whole genome shotgun (WGS) entry which is preliminary data.</text>
</comment>
<evidence type="ECO:0000313" key="2">
    <source>
        <dbReference type="Proteomes" id="UP000232062"/>
    </source>
</evidence>
<dbReference type="EMBL" id="PIQI01000030">
    <property type="protein sequence ID" value="PJZ02908.1"/>
    <property type="molecule type" value="Genomic_DNA"/>
</dbReference>
<reference evidence="1 2" key="1">
    <citation type="submission" date="2017-11" db="EMBL/GenBank/DDBJ databases">
        <title>The genome sequence of Pantoea rodasii DSM 26611.</title>
        <authorList>
            <person name="Gao J."/>
            <person name="Mao X."/>
            <person name="Sun J."/>
        </authorList>
    </citation>
    <scope>NUCLEOTIDE SEQUENCE [LARGE SCALE GENOMIC DNA]</scope>
    <source>
        <strain evidence="1 2">DSM 26611</strain>
    </source>
</reference>
<accession>A0A2M9W5X3</accession>